<reference evidence="1" key="1">
    <citation type="submission" date="2023-02" db="EMBL/GenBank/DDBJ databases">
        <title>Genome of toxic invasive species Heracleum sosnowskyi carries increased number of genes despite the absence of recent whole-genome duplications.</title>
        <authorList>
            <person name="Schelkunov M."/>
            <person name="Shtratnikova V."/>
            <person name="Makarenko M."/>
            <person name="Klepikova A."/>
            <person name="Omelchenko D."/>
            <person name="Novikova G."/>
            <person name="Obukhova E."/>
            <person name="Bogdanov V."/>
            <person name="Penin A."/>
            <person name="Logacheva M."/>
        </authorList>
    </citation>
    <scope>NUCLEOTIDE SEQUENCE</scope>
    <source>
        <strain evidence="1">Hsosn_3</strain>
        <tissue evidence="1">Leaf</tissue>
    </source>
</reference>
<name>A0AAD8LZM8_9APIA</name>
<dbReference type="Proteomes" id="UP001237642">
    <property type="component" value="Unassembled WGS sequence"/>
</dbReference>
<dbReference type="PANTHER" id="PTHR46214">
    <property type="entry name" value="ZINC FINGER, RING-CH-TYPE"/>
    <property type="match status" value="1"/>
</dbReference>
<gene>
    <name evidence="1" type="ORF">POM88_047544</name>
</gene>
<dbReference type="EMBL" id="JAUIZM010000011">
    <property type="protein sequence ID" value="KAK1354288.1"/>
    <property type="molecule type" value="Genomic_DNA"/>
</dbReference>
<comment type="caution">
    <text evidence="1">The sequence shown here is derived from an EMBL/GenBank/DDBJ whole genome shotgun (WGS) entry which is preliminary data.</text>
</comment>
<sequence>MSNDDEGSLSFSDAYEGSSYSQFYFTLDGSSDGYNFDCETKEVLDSKRVLTVGDSDSPVDIESSPGEFNVLLGTTERDCRICHLSLQVGSSDMESGTGIQLGCSCKNDIVLQPINIVLRHGSGSKEIRELCLDLNFIGIG</sequence>
<accession>A0AAD8LZM8</accession>
<reference evidence="1" key="2">
    <citation type="submission" date="2023-05" db="EMBL/GenBank/DDBJ databases">
        <authorList>
            <person name="Schelkunov M.I."/>
        </authorList>
    </citation>
    <scope>NUCLEOTIDE SEQUENCE</scope>
    <source>
        <strain evidence="1">Hsosn_3</strain>
        <tissue evidence="1">Leaf</tissue>
    </source>
</reference>
<evidence type="ECO:0000313" key="2">
    <source>
        <dbReference type="Proteomes" id="UP001237642"/>
    </source>
</evidence>
<keyword evidence="2" id="KW-1185">Reference proteome</keyword>
<protein>
    <submittedName>
        <fullName evidence="1">E3 ubiquitin-protein like</fullName>
    </submittedName>
</protein>
<proteinExistence type="predicted"/>
<organism evidence="1 2">
    <name type="scientific">Heracleum sosnowskyi</name>
    <dbReference type="NCBI Taxonomy" id="360622"/>
    <lineage>
        <taxon>Eukaryota</taxon>
        <taxon>Viridiplantae</taxon>
        <taxon>Streptophyta</taxon>
        <taxon>Embryophyta</taxon>
        <taxon>Tracheophyta</taxon>
        <taxon>Spermatophyta</taxon>
        <taxon>Magnoliopsida</taxon>
        <taxon>eudicotyledons</taxon>
        <taxon>Gunneridae</taxon>
        <taxon>Pentapetalae</taxon>
        <taxon>asterids</taxon>
        <taxon>campanulids</taxon>
        <taxon>Apiales</taxon>
        <taxon>Apiaceae</taxon>
        <taxon>Apioideae</taxon>
        <taxon>apioid superclade</taxon>
        <taxon>Tordylieae</taxon>
        <taxon>Tordyliinae</taxon>
        <taxon>Heracleum</taxon>
    </lineage>
</organism>
<dbReference type="PANTHER" id="PTHR46214:SF30">
    <property type="entry name" value="OS01G0850200 PROTEIN"/>
    <property type="match status" value="1"/>
</dbReference>
<dbReference type="AlphaFoldDB" id="A0AAD8LZM8"/>
<evidence type="ECO:0000313" key="1">
    <source>
        <dbReference type="EMBL" id="KAK1354288.1"/>
    </source>
</evidence>